<comment type="caution">
    <text evidence="1">The sequence shown here is derived from an EMBL/GenBank/DDBJ whole genome shotgun (WGS) entry which is preliminary data.</text>
</comment>
<dbReference type="EMBL" id="MFLK01000007">
    <property type="protein sequence ID" value="OGG66429.1"/>
    <property type="molecule type" value="Genomic_DNA"/>
</dbReference>
<dbReference type="Proteomes" id="UP000177652">
    <property type="component" value="Unassembled WGS sequence"/>
</dbReference>
<accession>A0A1F6DYC3</accession>
<gene>
    <name evidence="1" type="ORF">A3D71_02565</name>
</gene>
<name>A0A1F6DYC3_9BACT</name>
<dbReference type="AlphaFoldDB" id="A0A1F6DYC3"/>
<organism evidence="1 2">
    <name type="scientific">Candidatus Kaiserbacteria bacterium RIFCSPHIGHO2_02_FULL_55_20</name>
    <dbReference type="NCBI Taxonomy" id="1798497"/>
    <lineage>
        <taxon>Bacteria</taxon>
        <taxon>Candidatus Kaiseribacteriota</taxon>
    </lineage>
</organism>
<proteinExistence type="predicted"/>
<evidence type="ECO:0000313" key="2">
    <source>
        <dbReference type="Proteomes" id="UP000177652"/>
    </source>
</evidence>
<dbReference type="STRING" id="1798497.A3D71_02565"/>
<protein>
    <submittedName>
        <fullName evidence="1">Uncharacterized protein</fullName>
    </submittedName>
</protein>
<reference evidence="1 2" key="1">
    <citation type="journal article" date="2016" name="Nat. Commun.">
        <title>Thousands of microbial genomes shed light on interconnected biogeochemical processes in an aquifer system.</title>
        <authorList>
            <person name="Anantharaman K."/>
            <person name="Brown C.T."/>
            <person name="Hug L.A."/>
            <person name="Sharon I."/>
            <person name="Castelle C.J."/>
            <person name="Probst A.J."/>
            <person name="Thomas B.C."/>
            <person name="Singh A."/>
            <person name="Wilkins M.J."/>
            <person name="Karaoz U."/>
            <person name="Brodie E.L."/>
            <person name="Williams K.H."/>
            <person name="Hubbard S.S."/>
            <person name="Banfield J.F."/>
        </authorList>
    </citation>
    <scope>NUCLEOTIDE SEQUENCE [LARGE SCALE GENOMIC DNA]</scope>
</reference>
<sequence>MKHIASHLKRSIKDAHVTERGELMEYFCQKLNRDRERDGFGKITLGRMAKTLEKIPTKDLYYLKKVCDDAQNFSKKFWWEVNPKNHTPEAIANRKVFKKRYDAQG</sequence>
<evidence type="ECO:0000313" key="1">
    <source>
        <dbReference type="EMBL" id="OGG66429.1"/>
    </source>
</evidence>